<name>A0A4R4VR71_9PSEU</name>
<sequence length="280" mass="30470">MGRVSAGTTLPRPPGLRGPLTRRRLVRTGALGGSLVLLGLLPALLGGPVWLRAAGLVPGFGIVYATPTPDWSAELVPWLLLNLVVLLAVVAGLLTGCQRHYARTDRAGSPSPTDADWGGGANRANALGWSMFLARARSAPWYRRLRDAARNLENPPAEFRMFDASVHANGILGLGAVTDERTWRDMLLTPSRHPGPRLTEVPWPDIAVVTATTDGRSHEAILRGTDAAQRRHRLGFDRLIPHRTYTVDGATAREVTADATGRAVVEIELRSRHHLRLTRR</sequence>
<keyword evidence="1" id="KW-0812">Transmembrane</keyword>
<feature type="transmembrane region" description="Helical" evidence="1">
    <location>
        <begin position="30"/>
        <end position="51"/>
    </location>
</feature>
<dbReference type="EMBL" id="SMKS01000007">
    <property type="protein sequence ID" value="TDD08322.1"/>
    <property type="molecule type" value="Genomic_DNA"/>
</dbReference>
<keyword evidence="1" id="KW-0472">Membrane</keyword>
<evidence type="ECO:0000313" key="2">
    <source>
        <dbReference type="EMBL" id="TDD08322.1"/>
    </source>
</evidence>
<dbReference type="Proteomes" id="UP000295674">
    <property type="component" value="Unassembled WGS sequence"/>
</dbReference>
<evidence type="ECO:0000313" key="3">
    <source>
        <dbReference type="Proteomes" id="UP000295674"/>
    </source>
</evidence>
<dbReference type="AlphaFoldDB" id="A0A4R4VR71"/>
<reference evidence="2 3" key="1">
    <citation type="submission" date="2019-03" db="EMBL/GenBank/DDBJ databases">
        <title>Draft genome sequences of novel Actinobacteria.</title>
        <authorList>
            <person name="Sahin N."/>
            <person name="Ay H."/>
            <person name="Saygin H."/>
        </authorList>
    </citation>
    <scope>NUCLEOTIDE SEQUENCE [LARGE SCALE GENOMIC DNA]</scope>
    <source>
        <strain evidence="2 3">16K309</strain>
    </source>
</reference>
<organism evidence="2 3">
    <name type="scientific">Saccharopolyspora terrae</name>
    <dbReference type="NCBI Taxonomy" id="2530384"/>
    <lineage>
        <taxon>Bacteria</taxon>
        <taxon>Bacillati</taxon>
        <taxon>Actinomycetota</taxon>
        <taxon>Actinomycetes</taxon>
        <taxon>Pseudonocardiales</taxon>
        <taxon>Pseudonocardiaceae</taxon>
        <taxon>Saccharopolyspora</taxon>
    </lineage>
</organism>
<keyword evidence="1" id="KW-1133">Transmembrane helix</keyword>
<feature type="transmembrane region" description="Helical" evidence="1">
    <location>
        <begin position="75"/>
        <end position="96"/>
    </location>
</feature>
<comment type="caution">
    <text evidence="2">The sequence shown here is derived from an EMBL/GenBank/DDBJ whole genome shotgun (WGS) entry which is preliminary data.</text>
</comment>
<accession>A0A4R4VR71</accession>
<gene>
    <name evidence="2" type="ORF">E1181_07140</name>
</gene>
<keyword evidence="3" id="KW-1185">Reference proteome</keyword>
<dbReference type="OrthoDB" id="3561361at2"/>
<protein>
    <submittedName>
        <fullName evidence="2">Uncharacterized protein</fullName>
    </submittedName>
</protein>
<dbReference type="RefSeq" id="WP_132673151.1">
    <property type="nucleotide sequence ID" value="NZ_SMKS01000007.1"/>
</dbReference>
<evidence type="ECO:0000256" key="1">
    <source>
        <dbReference type="SAM" id="Phobius"/>
    </source>
</evidence>
<proteinExistence type="predicted"/>